<evidence type="ECO:0000313" key="3">
    <source>
        <dbReference type="Proteomes" id="UP001153069"/>
    </source>
</evidence>
<reference evidence="2" key="1">
    <citation type="submission" date="2020-06" db="EMBL/GenBank/DDBJ databases">
        <authorList>
            <consortium name="Plant Systems Biology data submission"/>
        </authorList>
    </citation>
    <scope>NUCLEOTIDE SEQUENCE</scope>
    <source>
        <strain evidence="2">D6</strain>
    </source>
</reference>
<feature type="chain" id="PRO_5040444273" evidence="1">
    <location>
        <begin position="22"/>
        <end position="295"/>
    </location>
</feature>
<organism evidence="2 3">
    <name type="scientific">Seminavis robusta</name>
    <dbReference type="NCBI Taxonomy" id="568900"/>
    <lineage>
        <taxon>Eukaryota</taxon>
        <taxon>Sar</taxon>
        <taxon>Stramenopiles</taxon>
        <taxon>Ochrophyta</taxon>
        <taxon>Bacillariophyta</taxon>
        <taxon>Bacillariophyceae</taxon>
        <taxon>Bacillariophycidae</taxon>
        <taxon>Naviculales</taxon>
        <taxon>Naviculaceae</taxon>
        <taxon>Seminavis</taxon>
    </lineage>
</organism>
<dbReference type="Proteomes" id="UP001153069">
    <property type="component" value="Unassembled WGS sequence"/>
</dbReference>
<evidence type="ECO:0000313" key="2">
    <source>
        <dbReference type="EMBL" id="CAB9516916.1"/>
    </source>
</evidence>
<keyword evidence="3" id="KW-1185">Reference proteome</keyword>
<comment type="caution">
    <text evidence="2">The sequence shown here is derived from an EMBL/GenBank/DDBJ whole genome shotgun (WGS) entry which is preliminary data.</text>
</comment>
<gene>
    <name evidence="2" type="ORF">SEMRO_815_G206510.1</name>
</gene>
<feature type="signal peptide" evidence="1">
    <location>
        <begin position="1"/>
        <end position="21"/>
    </location>
</feature>
<sequence length="295" mass="33482">MTRLIATCFALMAALPPLASATPAEDLEFVCWGDMNPENRAAFMALGYDEEVYNGTYFYEHVPWDRLPANARAEAEAEGYDKESWHMDDEDSDLFVTRRLNALLDQQVLADILDECWFEKYTLTLFVETDKTHLDMIALPHGKNKKTCTDALTFDDFGAGIKLASLAADLELPANWEADALPLGVFPLGNIFDASDDADVVDPDEYDVVENNCATFVLQTMQTLEIPVSEELKCYVVNHLIQNVDFIDEVRKNPNVIEIVRPEDVKKPDTKLTDLQVVWRLVEYYVKNHYATPKK</sequence>
<accession>A0A9N8ECU9</accession>
<protein>
    <submittedName>
        <fullName evidence="2">Uncharacterized protein</fullName>
    </submittedName>
</protein>
<dbReference type="AlphaFoldDB" id="A0A9N8ECU9"/>
<name>A0A9N8ECU9_9STRA</name>
<keyword evidence="1" id="KW-0732">Signal</keyword>
<dbReference type="EMBL" id="CAICTM010000814">
    <property type="protein sequence ID" value="CAB9516916.1"/>
    <property type="molecule type" value="Genomic_DNA"/>
</dbReference>
<proteinExistence type="predicted"/>
<evidence type="ECO:0000256" key="1">
    <source>
        <dbReference type="SAM" id="SignalP"/>
    </source>
</evidence>